<dbReference type="InterPro" id="IPR018247">
    <property type="entry name" value="EF_Hand_1_Ca_BS"/>
</dbReference>
<evidence type="ECO:0000256" key="2">
    <source>
        <dbReference type="ARBA" id="ARBA00022692"/>
    </source>
</evidence>
<dbReference type="Pfam" id="PF00520">
    <property type="entry name" value="Ion_trans"/>
    <property type="match status" value="1"/>
</dbReference>
<feature type="transmembrane region" description="Helical" evidence="7">
    <location>
        <begin position="445"/>
        <end position="470"/>
    </location>
</feature>
<dbReference type="AlphaFoldDB" id="A0A7S4Q398"/>
<keyword evidence="3" id="KW-0106">Calcium</keyword>
<dbReference type="InterPro" id="IPR011992">
    <property type="entry name" value="EF-hand-dom_pair"/>
</dbReference>
<evidence type="ECO:0000313" key="9">
    <source>
        <dbReference type="EMBL" id="CAE4570109.1"/>
    </source>
</evidence>
<feature type="compositionally biased region" description="Pro residues" evidence="6">
    <location>
        <begin position="616"/>
        <end position="644"/>
    </location>
</feature>
<feature type="region of interest" description="Disordered" evidence="6">
    <location>
        <begin position="611"/>
        <end position="644"/>
    </location>
</feature>
<dbReference type="InterPro" id="IPR005821">
    <property type="entry name" value="Ion_trans_dom"/>
</dbReference>
<dbReference type="InterPro" id="IPR027359">
    <property type="entry name" value="Volt_channel_dom_sf"/>
</dbReference>
<feature type="transmembrane region" description="Helical" evidence="7">
    <location>
        <begin position="211"/>
        <end position="229"/>
    </location>
</feature>
<evidence type="ECO:0000256" key="1">
    <source>
        <dbReference type="ARBA" id="ARBA00004141"/>
    </source>
</evidence>
<dbReference type="PANTHER" id="PTHR10037">
    <property type="entry name" value="VOLTAGE-GATED CATION CHANNEL CALCIUM AND SODIUM"/>
    <property type="match status" value="1"/>
</dbReference>
<proteinExistence type="predicted"/>
<sequence length="805" mass="87481">MQCAGFAQRRDELRHELTLFAGRIKQDIVVPALEEHRRQLLSDLLLPALAELRAQVKEDLVQELSSCRVASAAPQAPVQPRAPPPTRFQAPPERSIHMTPHMARYRGTGYTLAANQWQRLLDAQASEGGLSSGGEQDDEESSALKGKEVEAVARPFQTHATDFTVDVGGLAEKCPTCMSVAMRCGDAVRPCASAVGGCVSKVMVQIASHPALDYVTCAVIILNAVILAVETDYRAKHPAGDGGMVFTWSDIVFCVFFCAELALRVCAYGWELFAPANIGWTIFDTVVVGFQVLELVFDVMQSTAPLTNISFLRVVRIFRTLRVLRVFRLIHLIVELRTMLSSIFGSLKSLFWVVVLYAVMVFTAGTFFTQVVTEHRGGNVPDLRELHGITAMAHSAELSPHEVRKQLDTYYGSLGTTILSLWECISGGMDWKTLFDPLLAGVSPWVAMIFLGYVIFATVAMMNVVTGVFLEHAMRYAERDQDLYLARNILSIFGQNDLNADGEISMSVWEAKLGEPDMQALFRALNVDPSDATTLFKLIDLDDSGNLALSELIDGWARLRGQAKSLDLALLMRETDRANQAAQQSLIDIKDCLAWVCAVLEKGATSAETIASGPLLPEPSAVPQPPEPSAVPQPPEPSAVPQPQVPSAFLQLPVPSAVPQLQEPSAAPPLREPAAVLQPQVPSAVPQSQEPSAVPQLQEPSRHPCRSAGGRRSVDRLHQPSPQEEAQAPGGARPLTSAPSEGGGSDVTDLHDGGRFQRVISAVSSAQQYSRRTSLMSSCTSRAPELAPFQSSLRPVRRASILTAF</sequence>
<feature type="region of interest" description="Disordered" evidence="6">
    <location>
        <begin position="126"/>
        <end position="145"/>
    </location>
</feature>
<keyword evidence="4 7" id="KW-1133">Transmembrane helix</keyword>
<dbReference type="Gene3D" id="1.20.120.350">
    <property type="entry name" value="Voltage-gated potassium channels. Chain C"/>
    <property type="match status" value="1"/>
</dbReference>
<accession>A0A7S4Q398</accession>
<evidence type="ECO:0000259" key="8">
    <source>
        <dbReference type="Pfam" id="PF00520"/>
    </source>
</evidence>
<dbReference type="EMBL" id="HBNR01014942">
    <property type="protein sequence ID" value="CAE4570109.1"/>
    <property type="molecule type" value="Transcribed_RNA"/>
</dbReference>
<feature type="transmembrane region" description="Helical" evidence="7">
    <location>
        <begin position="278"/>
        <end position="297"/>
    </location>
</feature>
<evidence type="ECO:0000256" key="5">
    <source>
        <dbReference type="ARBA" id="ARBA00023136"/>
    </source>
</evidence>
<comment type="subcellular location">
    <subcellularLocation>
        <location evidence="1">Membrane</location>
        <topology evidence="1">Multi-pass membrane protein</topology>
    </subcellularLocation>
</comment>
<feature type="transmembrane region" description="Helical" evidence="7">
    <location>
        <begin position="350"/>
        <end position="372"/>
    </location>
</feature>
<name>A0A7S4Q398_9DINO</name>
<organism evidence="9">
    <name type="scientific">Alexandrium monilatum</name>
    <dbReference type="NCBI Taxonomy" id="311494"/>
    <lineage>
        <taxon>Eukaryota</taxon>
        <taxon>Sar</taxon>
        <taxon>Alveolata</taxon>
        <taxon>Dinophyceae</taxon>
        <taxon>Gonyaulacales</taxon>
        <taxon>Pyrocystaceae</taxon>
        <taxon>Alexandrium</taxon>
    </lineage>
</organism>
<keyword evidence="5 7" id="KW-0472">Membrane</keyword>
<keyword evidence="2 7" id="KW-0812">Transmembrane</keyword>
<dbReference type="PANTHER" id="PTHR10037:SF62">
    <property type="entry name" value="SODIUM CHANNEL PROTEIN 60E"/>
    <property type="match status" value="1"/>
</dbReference>
<dbReference type="InterPro" id="IPR043203">
    <property type="entry name" value="VGCC_Ca_Na"/>
</dbReference>
<reference evidence="9" key="1">
    <citation type="submission" date="2021-01" db="EMBL/GenBank/DDBJ databases">
        <authorList>
            <person name="Corre E."/>
            <person name="Pelletier E."/>
            <person name="Niang G."/>
            <person name="Scheremetjew M."/>
            <person name="Finn R."/>
            <person name="Kale V."/>
            <person name="Holt S."/>
            <person name="Cochrane G."/>
            <person name="Meng A."/>
            <person name="Brown T."/>
            <person name="Cohen L."/>
        </authorList>
    </citation>
    <scope>NUCLEOTIDE SEQUENCE</scope>
    <source>
        <strain evidence="9">CCMP3105</strain>
    </source>
</reference>
<dbReference type="SUPFAM" id="SSF47473">
    <property type="entry name" value="EF-hand"/>
    <property type="match status" value="1"/>
</dbReference>
<feature type="transmembrane region" description="Helical" evidence="7">
    <location>
        <begin position="245"/>
        <end position="266"/>
    </location>
</feature>
<dbReference type="GO" id="GO:0005248">
    <property type="term" value="F:voltage-gated sodium channel activity"/>
    <property type="evidence" value="ECO:0007669"/>
    <property type="project" value="TreeGrafter"/>
</dbReference>
<feature type="compositionally biased region" description="Low complexity" evidence="6">
    <location>
        <begin position="680"/>
        <end position="693"/>
    </location>
</feature>
<feature type="domain" description="Ion transport" evidence="8">
    <location>
        <begin position="210"/>
        <end position="472"/>
    </location>
</feature>
<dbReference type="PROSITE" id="PS00018">
    <property type="entry name" value="EF_HAND_1"/>
    <property type="match status" value="1"/>
</dbReference>
<dbReference type="Gene3D" id="1.10.287.70">
    <property type="match status" value="1"/>
</dbReference>
<evidence type="ECO:0000256" key="7">
    <source>
        <dbReference type="SAM" id="Phobius"/>
    </source>
</evidence>
<dbReference type="Gene3D" id="1.10.238.10">
    <property type="entry name" value="EF-hand"/>
    <property type="match status" value="1"/>
</dbReference>
<feature type="region of interest" description="Disordered" evidence="6">
    <location>
        <begin position="680"/>
        <end position="752"/>
    </location>
</feature>
<dbReference type="SUPFAM" id="SSF81324">
    <property type="entry name" value="Voltage-gated potassium channels"/>
    <property type="match status" value="1"/>
</dbReference>
<evidence type="ECO:0000256" key="6">
    <source>
        <dbReference type="SAM" id="MobiDB-lite"/>
    </source>
</evidence>
<dbReference type="GO" id="GO:0001518">
    <property type="term" value="C:voltage-gated sodium channel complex"/>
    <property type="evidence" value="ECO:0007669"/>
    <property type="project" value="TreeGrafter"/>
</dbReference>
<protein>
    <recommendedName>
        <fullName evidence="8">Ion transport domain-containing protein</fullName>
    </recommendedName>
</protein>
<evidence type="ECO:0000256" key="3">
    <source>
        <dbReference type="ARBA" id="ARBA00022837"/>
    </source>
</evidence>
<evidence type="ECO:0000256" key="4">
    <source>
        <dbReference type="ARBA" id="ARBA00022989"/>
    </source>
</evidence>
<feature type="region of interest" description="Disordered" evidence="6">
    <location>
        <begin position="71"/>
        <end position="93"/>
    </location>
</feature>
<gene>
    <name evidence="9" type="ORF">AMON00008_LOCUS9728</name>
</gene>